<accession>A0A8J3AW70</accession>
<dbReference type="SUPFAM" id="SSF52821">
    <property type="entry name" value="Rhodanese/Cell cycle control phosphatase"/>
    <property type="match status" value="1"/>
</dbReference>
<dbReference type="Proteomes" id="UP000627205">
    <property type="component" value="Unassembled WGS sequence"/>
</dbReference>
<name>A0A8J3AW70_9BURK</name>
<dbReference type="EMBL" id="BMDP01000002">
    <property type="protein sequence ID" value="GGI54067.1"/>
    <property type="molecule type" value="Genomic_DNA"/>
</dbReference>
<evidence type="ECO:0000313" key="2">
    <source>
        <dbReference type="EMBL" id="GGI54067.1"/>
    </source>
</evidence>
<reference evidence="2" key="1">
    <citation type="journal article" date="2014" name="Int. J. Syst. Evol. Microbiol.">
        <title>Complete genome sequence of Corynebacterium casei LMG S-19264T (=DSM 44701T), isolated from a smear-ripened cheese.</title>
        <authorList>
            <consortium name="US DOE Joint Genome Institute (JGI-PGF)"/>
            <person name="Walter F."/>
            <person name="Albersmeier A."/>
            <person name="Kalinowski J."/>
            <person name="Ruckert C."/>
        </authorList>
    </citation>
    <scope>NUCLEOTIDE SEQUENCE</scope>
    <source>
        <strain evidence="2">CCM 7664</strain>
    </source>
</reference>
<dbReference type="PANTHER" id="PTHR43031">
    <property type="entry name" value="FAD-DEPENDENT OXIDOREDUCTASE"/>
    <property type="match status" value="1"/>
</dbReference>
<keyword evidence="3" id="KW-1185">Reference proteome</keyword>
<dbReference type="SMART" id="SM00450">
    <property type="entry name" value="RHOD"/>
    <property type="match status" value="1"/>
</dbReference>
<protein>
    <submittedName>
        <fullName evidence="2">Rhodanese-like domain-containing protein</fullName>
    </submittedName>
</protein>
<evidence type="ECO:0000259" key="1">
    <source>
        <dbReference type="PROSITE" id="PS50206"/>
    </source>
</evidence>
<reference evidence="2" key="2">
    <citation type="submission" date="2020-09" db="EMBL/GenBank/DDBJ databases">
        <authorList>
            <person name="Sun Q."/>
            <person name="Sedlacek I."/>
        </authorList>
    </citation>
    <scope>NUCLEOTIDE SEQUENCE</scope>
    <source>
        <strain evidence="2">CCM 7664</strain>
    </source>
</reference>
<dbReference type="InterPro" id="IPR001763">
    <property type="entry name" value="Rhodanese-like_dom"/>
</dbReference>
<dbReference type="PROSITE" id="PS50206">
    <property type="entry name" value="RHODANESE_3"/>
    <property type="match status" value="1"/>
</dbReference>
<dbReference type="Pfam" id="PF00581">
    <property type="entry name" value="Rhodanese"/>
    <property type="match status" value="1"/>
</dbReference>
<dbReference type="InterPro" id="IPR036873">
    <property type="entry name" value="Rhodanese-like_dom_sf"/>
</dbReference>
<dbReference type="Gene3D" id="3.40.250.10">
    <property type="entry name" value="Rhodanese-like domain"/>
    <property type="match status" value="1"/>
</dbReference>
<comment type="caution">
    <text evidence="2">The sequence shown here is derived from an EMBL/GenBank/DDBJ whole genome shotgun (WGS) entry which is preliminary data.</text>
</comment>
<dbReference type="PANTHER" id="PTHR43031:SF17">
    <property type="entry name" value="SULFURTRANSFERASE YTWF-RELATED"/>
    <property type="match status" value="1"/>
</dbReference>
<dbReference type="RefSeq" id="WP_188420164.1">
    <property type="nucleotide sequence ID" value="NZ_BMDP01000002.1"/>
</dbReference>
<dbReference type="AlphaFoldDB" id="A0A8J3AW70"/>
<gene>
    <name evidence="2" type="ORF">GCM10011430_12410</name>
</gene>
<dbReference type="InterPro" id="IPR050229">
    <property type="entry name" value="GlpE_sulfurtransferase"/>
</dbReference>
<evidence type="ECO:0000313" key="3">
    <source>
        <dbReference type="Proteomes" id="UP000627205"/>
    </source>
</evidence>
<feature type="domain" description="Rhodanese" evidence="1">
    <location>
        <begin position="16"/>
        <end position="104"/>
    </location>
</feature>
<organism evidence="2 3">
    <name type="scientific">Oxalicibacterium solurbis</name>
    <dbReference type="NCBI Taxonomy" id="69280"/>
    <lineage>
        <taxon>Bacteria</taxon>
        <taxon>Pseudomonadati</taxon>
        <taxon>Pseudomonadota</taxon>
        <taxon>Betaproteobacteria</taxon>
        <taxon>Burkholderiales</taxon>
        <taxon>Oxalobacteraceae</taxon>
        <taxon>Oxalicibacterium</taxon>
    </lineage>
</organism>
<proteinExistence type="predicted"/>
<sequence length="106" mass="11428">MQHLTAPEVAALIADAGDAHVLLDVREPWEFQTCHIAGSVSVPMNTIPGQVDQLDRDASIICICHHGARSLRVAQFLEANGFAQVTNLTGGIHAWAQQVDPAMPTY</sequence>